<dbReference type="AlphaFoldDB" id="U4LYE1"/>
<reference evidence="1 2" key="1">
    <citation type="journal article" date="2013" name="PLoS Genet.">
        <title>The genome and development-dependent transcriptomes of Pyronema confluens: a window into fungal evolution.</title>
        <authorList>
            <person name="Traeger S."/>
            <person name="Altegoer F."/>
            <person name="Freitag M."/>
            <person name="Gabaldon T."/>
            <person name="Kempken F."/>
            <person name="Kumar A."/>
            <person name="Marcet-Houben M."/>
            <person name="Poggeler S."/>
            <person name="Stajich J.E."/>
            <person name="Nowrousian M."/>
        </authorList>
    </citation>
    <scope>NUCLEOTIDE SEQUENCE [LARGE SCALE GENOMIC DNA]</scope>
    <source>
        <strain evidence="2">CBS 100304</strain>
        <tissue evidence="1">Vegetative mycelium</tissue>
    </source>
</reference>
<organism evidence="1 2">
    <name type="scientific">Pyronema omphalodes (strain CBS 100304)</name>
    <name type="common">Pyronema confluens</name>
    <dbReference type="NCBI Taxonomy" id="1076935"/>
    <lineage>
        <taxon>Eukaryota</taxon>
        <taxon>Fungi</taxon>
        <taxon>Dikarya</taxon>
        <taxon>Ascomycota</taxon>
        <taxon>Pezizomycotina</taxon>
        <taxon>Pezizomycetes</taxon>
        <taxon>Pezizales</taxon>
        <taxon>Pyronemataceae</taxon>
        <taxon>Pyronema</taxon>
    </lineage>
</organism>
<evidence type="ECO:0000313" key="2">
    <source>
        <dbReference type="Proteomes" id="UP000018144"/>
    </source>
</evidence>
<accession>U4LYE1</accession>
<keyword evidence="2" id="KW-1185">Reference proteome</keyword>
<evidence type="ECO:0000313" key="1">
    <source>
        <dbReference type="EMBL" id="CCX34853.1"/>
    </source>
</evidence>
<protein>
    <submittedName>
        <fullName evidence="1">Uncharacterized protein</fullName>
    </submittedName>
</protein>
<dbReference type="Proteomes" id="UP000018144">
    <property type="component" value="Unassembled WGS sequence"/>
</dbReference>
<proteinExistence type="predicted"/>
<gene>
    <name evidence="1" type="ORF">PCON_04371</name>
</gene>
<dbReference type="EMBL" id="HF936636">
    <property type="protein sequence ID" value="CCX34853.1"/>
    <property type="molecule type" value="Genomic_DNA"/>
</dbReference>
<sequence>MNLWGLVRRLMRCFMGVCVTGKLYLSTWHFQVRAIPILINSRGHAHGERLTFRLAL</sequence>
<name>U4LYE1_PYROM</name>